<feature type="domain" description="HTH araC/xylS-type" evidence="4">
    <location>
        <begin position="182"/>
        <end position="280"/>
    </location>
</feature>
<dbReference type="PANTHER" id="PTHR47504:SF5">
    <property type="entry name" value="RIGHT ORIGIN-BINDING PROTEIN"/>
    <property type="match status" value="1"/>
</dbReference>
<dbReference type="Pfam" id="PF12833">
    <property type="entry name" value="HTH_18"/>
    <property type="match status" value="1"/>
</dbReference>
<dbReference type="InterPro" id="IPR009057">
    <property type="entry name" value="Homeodomain-like_sf"/>
</dbReference>
<keyword evidence="2 5" id="KW-0238">DNA-binding</keyword>
<keyword evidence="6" id="KW-1185">Reference proteome</keyword>
<reference evidence="6" key="1">
    <citation type="submission" date="2017-02" db="EMBL/GenBank/DDBJ databases">
        <authorList>
            <person name="Varghese N."/>
            <person name="Submissions S."/>
        </authorList>
    </citation>
    <scope>NUCLEOTIDE SEQUENCE [LARGE SCALE GENOMIC DNA]</scope>
    <source>
        <strain evidence="6">DSM 24967</strain>
    </source>
</reference>
<dbReference type="InterPro" id="IPR018060">
    <property type="entry name" value="HTH_AraC"/>
</dbReference>
<evidence type="ECO:0000313" key="6">
    <source>
        <dbReference type="Proteomes" id="UP000190852"/>
    </source>
</evidence>
<dbReference type="SUPFAM" id="SSF46689">
    <property type="entry name" value="Homeodomain-like"/>
    <property type="match status" value="1"/>
</dbReference>
<dbReference type="Proteomes" id="UP000190852">
    <property type="component" value="Unassembled WGS sequence"/>
</dbReference>
<dbReference type="PROSITE" id="PS01124">
    <property type="entry name" value="HTH_ARAC_FAMILY_2"/>
    <property type="match status" value="1"/>
</dbReference>
<keyword evidence="3" id="KW-0804">Transcription</keyword>
<evidence type="ECO:0000256" key="1">
    <source>
        <dbReference type="ARBA" id="ARBA00023015"/>
    </source>
</evidence>
<gene>
    <name evidence="5" type="ORF">SAMN05660349_00724</name>
</gene>
<sequence>MDDVKTLSFKDHKSCIYYTAKEKNGFRKQTLTENESIEFHKEDCNLFLFAMDGDLIISDSENRMQLSAGTMSLCTSGDASICITSLNRAELLILKFKNLESLVLEYMLQKCTNEIVERAFTQTRIIEEMHRFLFSVDDYIRADIYCQHLHDLKIEEFFRLMAIFYPEESYTSFLAPLRTSNRMFRHQVLSNFHPLINVIELAEKCNMSVRNFSRRFTEEFGVSPGKWIADKRDGQILQSLSFHDAEMNAISEKFGFASSSHFTNYCKKKFNDTPNGLHQKLRSFFTPLDGKTSYYTDKKFNSFCLRPIKI</sequence>
<dbReference type="GO" id="GO:0003700">
    <property type="term" value="F:DNA-binding transcription factor activity"/>
    <property type="evidence" value="ECO:0007669"/>
    <property type="project" value="InterPro"/>
</dbReference>
<accession>A0A1T5AKD7</accession>
<dbReference type="GO" id="GO:0043565">
    <property type="term" value="F:sequence-specific DNA binding"/>
    <property type="evidence" value="ECO:0007669"/>
    <property type="project" value="InterPro"/>
</dbReference>
<proteinExistence type="predicted"/>
<name>A0A1T5AKD7_9BACT</name>
<dbReference type="RefSeq" id="WP_079682435.1">
    <property type="nucleotide sequence ID" value="NZ_FUYQ01000004.1"/>
</dbReference>
<keyword evidence="1" id="KW-0805">Transcription regulation</keyword>
<evidence type="ECO:0000256" key="2">
    <source>
        <dbReference type="ARBA" id="ARBA00023125"/>
    </source>
</evidence>
<organism evidence="5 6">
    <name type="scientific">Parabacteroides chartae</name>
    <dbReference type="NCBI Taxonomy" id="1037355"/>
    <lineage>
        <taxon>Bacteria</taxon>
        <taxon>Pseudomonadati</taxon>
        <taxon>Bacteroidota</taxon>
        <taxon>Bacteroidia</taxon>
        <taxon>Bacteroidales</taxon>
        <taxon>Tannerellaceae</taxon>
        <taxon>Parabacteroides</taxon>
    </lineage>
</organism>
<dbReference type="Gene3D" id="1.10.10.60">
    <property type="entry name" value="Homeodomain-like"/>
    <property type="match status" value="1"/>
</dbReference>
<dbReference type="AlphaFoldDB" id="A0A1T5AKD7"/>
<evidence type="ECO:0000256" key="3">
    <source>
        <dbReference type="ARBA" id="ARBA00023163"/>
    </source>
</evidence>
<dbReference type="InterPro" id="IPR050959">
    <property type="entry name" value="MarA-like"/>
</dbReference>
<evidence type="ECO:0000259" key="4">
    <source>
        <dbReference type="PROSITE" id="PS01124"/>
    </source>
</evidence>
<evidence type="ECO:0000313" key="5">
    <source>
        <dbReference type="EMBL" id="SKB35482.1"/>
    </source>
</evidence>
<dbReference type="EMBL" id="FUYQ01000004">
    <property type="protein sequence ID" value="SKB35482.1"/>
    <property type="molecule type" value="Genomic_DNA"/>
</dbReference>
<dbReference type="PANTHER" id="PTHR47504">
    <property type="entry name" value="RIGHT ORIGIN-BINDING PROTEIN"/>
    <property type="match status" value="1"/>
</dbReference>
<dbReference type="SMART" id="SM00342">
    <property type="entry name" value="HTH_ARAC"/>
    <property type="match status" value="1"/>
</dbReference>
<protein>
    <submittedName>
        <fullName evidence="5">AraC-type DNA-binding protein</fullName>
    </submittedName>
</protein>